<dbReference type="Proteomes" id="UP001356308">
    <property type="component" value="Unassembled WGS sequence"/>
</dbReference>
<feature type="transmembrane region" description="Helical" evidence="9">
    <location>
        <begin position="228"/>
        <end position="252"/>
    </location>
</feature>
<name>A0ABU7IZL4_9FLAO</name>
<evidence type="ECO:0000313" key="10">
    <source>
        <dbReference type="EMBL" id="MEE1978221.1"/>
    </source>
</evidence>
<keyword evidence="8 9" id="KW-0472">Membrane</keyword>
<dbReference type="InterPro" id="IPR004685">
    <property type="entry name" value="Brnchd-chn_aa_trnsp_Livcs"/>
</dbReference>
<dbReference type="PANTHER" id="PTHR30588">
    <property type="entry name" value="BRANCHED-CHAIN AMINO ACID TRANSPORT SYSTEM 2 CARRIER PROTEIN"/>
    <property type="match status" value="1"/>
</dbReference>
<evidence type="ECO:0000256" key="3">
    <source>
        <dbReference type="ARBA" id="ARBA00022448"/>
    </source>
</evidence>
<comment type="similarity">
    <text evidence="2">Belongs to the branched chain amino acid transporter family.</text>
</comment>
<feature type="transmembrane region" description="Helical" evidence="9">
    <location>
        <begin position="77"/>
        <end position="97"/>
    </location>
</feature>
<protein>
    <submittedName>
        <fullName evidence="10">Branched-chain amino acid transport system II carrier protein</fullName>
    </submittedName>
</protein>
<dbReference type="PANTHER" id="PTHR30588:SF0">
    <property type="entry name" value="BRANCHED-CHAIN AMINO ACID PERMEASE BRNQ"/>
    <property type="match status" value="1"/>
</dbReference>
<evidence type="ECO:0000256" key="9">
    <source>
        <dbReference type="SAM" id="Phobius"/>
    </source>
</evidence>
<feature type="transmembrane region" description="Helical" evidence="9">
    <location>
        <begin position="408"/>
        <end position="427"/>
    </location>
</feature>
<feature type="transmembrane region" description="Helical" evidence="9">
    <location>
        <begin position="272"/>
        <end position="298"/>
    </location>
</feature>
<feature type="transmembrane region" description="Helical" evidence="9">
    <location>
        <begin position="370"/>
        <end position="388"/>
    </location>
</feature>
<proteinExistence type="inferred from homology"/>
<dbReference type="RefSeq" id="WP_272652873.1">
    <property type="nucleotide sequence ID" value="NZ_JAZDDG010000011.1"/>
</dbReference>
<keyword evidence="5 9" id="KW-0812">Transmembrane</keyword>
<keyword evidence="6" id="KW-0029">Amino-acid transport</keyword>
<comment type="subcellular location">
    <subcellularLocation>
        <location evidence="1">Cell membrane</location>
        <topology evidence="1">Multi-pass membrane protein</topology>
    </subcellularLocation>
</comment>
<dbReference type="Pfam" id="PF05525">
    <property type="entry name" value="Branch_AA_trans"/>
    <property type="match status" value="1"/>
</dbReference>
<dbReference type="EMBL" id="JAZDDG010000011">
    <property type="protein sequence ID" value="MEE1978221.1"/>
    <property type="molecule type" value="Genomic_DNA"/>
</dbReference>
<keyword evidence="4" id="KW-1003">Cell membrane</keyword>
<evidence type="ECO:0000256" key="7">
    <source>
        <dbReference type="ARBA" id="ARBA00022989"/>
    </source>
</evidence>
<feature type="transmembrane region" description="Helical" evidence="9">
    <location>
        <begin position="310"/>
        <end position="327"/>
    </location>
</feature>
<evidence type="ECO:0000313" key="11">
    <source>
        <dbReference type="Proteomes" id="UP001356308"/>
    </source>
</evidence>
<evidence type="ECO:0000256" key="4">
    <source>
        <dbReference type="ARBA" id="ARBA00022475"/>
    </source>
</evidence>
<evidence type="ECO:0000256" key="8">
    <source>
        <dbReference type="ARBA" id="ARBA00023136"/>
    </source>
</evidence>
<feature type="transmembrane region" description="Helical" evidence="9">
    <location>
        <begin position="147"/>
        <end position="167"/>
    </location>
</feature>
<reference evidence="10 11" key="1">
    <citation type="submission" date="2024-01" db="EMBL/GenBank/DDBJ databases">
        <title>Maribacter spp. originated from different algae showed divergent polysaccharides utilization ability.</title>
        <authorList>
            <person name="Wang H."/>
            <person name="Wu Y."/>
        </authorList>
    </citation>
    <scope>NUCLEOTIDE SEQUENCE [LARGE SCALE GENOMIC DNA]</scope>
    <source>
        <strain evidence="10 11">PR1</strain>
    </source>
</reference>
<evidence type="ECO:0000256" key="2">
    <source>
        <dbReference type="ARBA" id="ARBA00008540"/>
    </source>
</evidence>
<feature type="transmembrane region" description="Helical" evidence="9">
    <location>
        <begin position="42"/>
        <end position="65"/>
    </location>
</feature>
<sequence>MVWNGKSTREILVTAFALFSLFFGAGNLILPPQLGFKSGELWWLVTLGFCTSAVLIPILGILAHAKLQGTIFDFGKKVSSSFSLTYSLIIYAIAIGLPSPRTASVTHEMAIAPFFDSSPWLTSILYFALVFLFVMNRSKILDLIGKLLTPAIFLILIGIIGVITFSLDYNFAHSTLENPLTNGILEGYQTFDAIGAVVVGGVIIVSINITHKKKTYAEKKTLIRKAGWLAGLALFMIYMGLILSGALSHSLFELDISRTELLSGLATEALGNYGNLLLSILVALACFTTAVGVVTGTSDFIRSRFQDSQKAYTITAVLGCVLGVVMGQFNVDYIIAVALPALMIIYPITIVLILLNIVPENYASPTVFKAVVWTTIVFSIPDFLGTIGSPLAPNRGILECISLQQYSLGWVLPALVVFVVGNGILYFKVQKRNKTE</sequence>
<evidence type="ECO:0000256" key="1">
    <source>
        <dbReference type="ARBA" id="ARBA00004651"/>
    </source>
</evidence>
<feature type="transmembrane region" description="Helical" evidence="9">
    <location>
        <begin position="187"/>
        <end position="207"/>
    </location>
</feature>
<accession>A0ABU7IZL4</accession>
<keyword evidence="3" id="KW-0813">Transport</keyword>
<comment type="caution">
    <text evidence="10">The sequence shown here is derived from an EMBL/GenBank/DDBJ whole genome shotgun (WGS) entry which is preliminary data.</text>
</comment>
<feature type="transmembrane region" description="Helical" evidence="9">
    <location>
        <begin position="12"/>
        <end position="30"/>
    </location>
</feature>
<evidence type="ECO:0000256" key="5">
    <source>
        <dbReference type="ARBA" id="ARBA00022692"/>
    </source>
</evidence>
<gene>
    <name evidence="10" type="primary">brnQ</name>
    <name evidence="10" type="ORF">V1I91_19245</name>
</gene>
<keyword evidence="11" id="KW-1185">Reference proteome</keyword>
<feature type="transmembrane region" description="Helical" evidence="9">
    <location>
        <begin position="117"/>
        <end position="135"/>
    </location>
</feature>
<evidence type="ECO:0000256" key="6">
    <source>
        <dbReference type="ARBA" id="ARBA00022970"/>
    </source>
</evidence>
<keyword evidence="7 9" id="KW-1133">Transmembrane helix</keyword>
<organism evidence="10 11">
    <name type="scientific">Maribacter cobaltidurans</name>
    <dbReference type="NCBI Taxonomy" id="1178778"/>
    <lineage>
        <taxon>Bacteria</taxon>
        <taxon>Pseudomonadati</taxon>
        <taxon>Bacteroidota</taxon>
        <taxon>Flavobacteriia</taxon>
        <taxon>Flavobacteriales</taxon>
        <taxon>Flavobacteriaceae</taxon>
        <taxon>Maribacter</taxon>
    </lineage>
</organism>
<feature type="transmembrane region" description="Helical" evidence="9">
    <location>
        <begin position="333"/>
        <end position="358"/>
    </location>
</feature>
<dbReference type="NCBIfam" id="TIGR00796">
    <property type="entry name" value="livcs"/>
    <property type="match status" value="1"/>
</dbReference>